<reference evidence="15 16" key="1">
    <citation type="submission" date="2024-09" db="EMBL/GenBank/DDBJ databases">
        <title>A chromosome-level genome assembly of Gray's grenadier anchovy, Coilia grayii.</title>
        <authorList>
            <person name="Fu Z."/>
        </authorList>
    </citation>
    <scope>NUCLEOTIDE SEQUENCE [LARGE SCALE GENOMIC DNA]</scope>
    <source>
        <strain evidence="15">G4</strain>
        <tissue evidence="15">Muscle</tissue>
    </source>
</reference>
<evidence type="ECO:0000256" key="6">
    <source>
        <dbReference type="ARBA" id="ARBA00023098"/>
    </source>
</evidence>
<evidence type="ECO:0000259" key="14">
    <source>
        <dbReference type="PROSITE" id="PS51704"/>
    </source>
</evidence>
<evidence type="ECO:0000256" key="13">
    <source>
        <dbReference type="SAM" id="Phobius"/>
    </source>
</evidence>
<evidence type="ECO:0000256" key="12">
    <source>
        <dbReference type="ARBA" id="ARBA00048947"/>
    </source>
</evidence>
<dbReference type="PANTHER" id="PTHR42758">
    <property type="entry name" value="PHOSPHATIDYLGLYCEROL PHOSPHOLIPASE C"/>
    <property type="match status" value="1"/>
</dbReference>
<protein>
    <recommendedName>
        <fullName evidence="14">GP-PDE domain-containing protein</fullName>
    </recommendedName>
</protein>
<keyword evidence="4" id="KW-0378">Hydrolase</keyword>
<dbReference type="FunFam" id="3.20.20.190:FF:000017">
    <property type="entry name" value="glycerophosphodiester phosphodiesterase domain-containing protein 1"/>
    <property type="match status" value="1"/>
</dbReference>
<dbReference type="GO" id="GO:0008081">
    <property type="term" value="F:phosphoric diester hydrolase activity"/>
    <property type="evidence" value="ECO:0007669"/>
    <property type="project" value="UniProtKB-ARBA"/>
</dbReference>
<evidence type="ECO:0000313" key="15">
    <source>
        <dbReference type="EMBL" id="KAL2101815.1"/>
    </source>
</evidence>
<feature type="domain" description="GP-PDE" evidence="14">
    <location>
        <begin position="39"/>
        <end position="288"/>
    </location>
</feature>
<name>A0ABD1KRM5_9TELE</name>
<dbReference type="EMBL" id="JBHFQA010000003">
    <property type="protein sequence ID" value="KAL2101815.1"/>
    <property type="molecule type" value="Genomic_DNA"/>
</dbReference>
<feature type="transmembrane region" description="Helical" evidence="13">
    <location>
        <begin position="6"/>
        <end position="24"/>
    </location>
</feature>
<dbReference type="PANTHER" id="PTHR42758:SF3">
    <property type="entry name" value="LYSOPHOSPHOLIPASE D GDPD3"/>
    <property type="match status" value="1"/>
</dbReference>
<gene>
    <name evidence="15" type="ORF">ACEWY4_003576</name>
</gene>
<evidence type="ECO:0000313" key="16">
    <source>
        <dbReference type="Proteomes" id="UP001591681"/>
    </source>
</evidence>
<dbReference type="GO" id="GO:0006629">
    <property type="term" value="P:lipid metabolic process"/>
    <property type="evidence" value="ECO:0007669"/>
    <property type="project" value="UniProtKB-KW"/>
</dbReference>
<evidence type="ECO:0000256" key="4">
    <source>
        <dbReference type="ARBA" id="ARBA00022801"/>
    </source>
</evidence>
<evidence type="ECO:0000256" key="7">
    <source>
        <dbReference type="ARBA" id="ARBA00023136"/>
    </source>
</evidence>
<accession>A0ABD1KRM5</accession>
<evidence type="ECO:0000256" key="3">
    <source>
        <dbReference type="ARBA" id="ARBA00022692"/>
    </source>
</evidence>
<dbReference type="Gene3D" id="3.20.20.190">
    <property type="entry name" value="Phosphatidylinositol (PI) phosphodiesterase"/>
    <property type="match status" value="1"/>
</dbReference>
<evidence type="ECO:0000256" key="10">
    <source>
        <dbReference type="ARBA" id="ARBA00047538"/>
    </source>
</evidence>
<keyword evidence="3 13" id="KW-0812">Transmembrane</keyword>
<comment type="similarity">
    <text evidence="2">Belongs to the glycerophosphoryl diester phosphodiesterase family.</text>
</comment>
<feature type="transmembrane region" description="Helical" evidence="13">
    <location>
        <begin position="205"/>
        <end position="221"/>
    </location>
</feature>
<dbReference type="InterPro" id="IPR052271">
    <property type="entry name" value="GDPD-Related"/>
</dbReference>
<organism evidence="15 16">
    <name type="scientific">Coilia grayii</name>
    <name type="common">Gray's grenadier anchovy</name>
    <dbReference type="NCBI Taxonomy" id="363190"/>
    <lineage>
        <taxon>Eukaryota</taxon>
        <taxon>Metazoa</taxon>
        <taxon>Chordata</taxon>
        <taxon>Craniata</taxon>
        <taxon>Vertebrata</taxon>
        <taxon>Euteleostomi</taxon>
        <taxon>Actinopterygii</taxon>
        <taxon>Neopterygii</taxon>
        <taxon>Teleostei</taxon>
        <taxon>Clupei</taxon>
        <taxon>Clupeiformes</taxon>
        <taxon>Clupeoidei</taxon>
        <taxon>Engraulidae</taxon>
        <taxon>Coilinae</taxon>
        <taxon>Coilia</taxon>
    </lineage>
</organism>
<keyword evidence="6" id="KW-0443">Lipid metabolism</keyword>
<evidence type="ECO:0000256" key="9">
    <source>
        <dbReference type="ARBA" id="ARBA00047392"/>
    </source>
</evidence>
<comment type="catalytic activity">
    <reaction evidence="11">
        <text>1-O-(1Z-octadecenyl)-sn-glycero-3-phospho-N-hexadecanoyl-ethanolamine + H2O = 1-O-(1Z-octadecenyl)-sn-glycero-3-phosphate + N-hexadecanoylethanolamine + H(+)</text>
        <dbReference type="Rhea" id="RHEA:53184"/>
        <dbReference type="ChEBI" id="CHEBI:15377"/>
        <dbReference type="ChEBI" id="CHEBI:15378"/>
        <dbReference type="ChEBI" id="CHEBI:71464"/>
        <dbReference type="ChEBI" id="CHEBI:137009"/>
        <dbReference type="ChEBI" id="CHEBI:137017"/>
    </reaction>
    <physiologicalReaction direction="left-to-right" evidence="11">
        <dbReference type="Rhea" id="RHEA:53185"/>
    </physiologicalReaction>
</comment>
<sequence length="306" mass="34958">MELCLVVLGCLAMAYILLSVFLLWNPHILHQKKLLEFSSRNIAHRGGSGEKLENTMEAFSHAVEVGADMLELDCHMTKDGHVIVSHDGNLLRQTGEDVSISTLDLQDLPLYKEKLEVTFNIGHYSTGEDRRFMLLEDVFKAFPKMPINIEVKEDNDELVEKVASLVKSYMRNPITVWATESNDLMNKCRKQNPDMPFSFTIRRSLLLLVLFYTGLLPFIPLRENLLQFYLPRIFNRLTMRKALFQHLVKRGMQVHLFVCNEDSDIQAAFAVGATGVMSDYPTLLSDWLKEHPDVPSIPVTETKKSS</sequence>
<comment type="catalytic activity">
    <reaction evidence="10">
        <text>N-hexadecanoyl-1-(9Z-octadecenoyl)-sn-glycero-3-phosphoethanolamine + H2O = N-hexadecanoylethanolamine + 1-(9Z-octadecenoyl)-sn-glycero-3-phosphate + H(+)</text>
        <dbReference type="Rhea" id="RHEA:53168"/>
        <dbReference type="ChEBI" id="CHEBI:15377"/>
        <dbReference type="ChEBI" id="CHEBI:15378"/>
        <dbReference type="ChEBI" id="CHEBI:71464"/>
        <dbReference type="ChEBI" id="CHEBI:74544"/>
        <dbReference type="ChEBI" id="CHEBI:85217"/>
    </reaction>
    <physiologicalReaction direction="left-to-right" evidence="10">
        <dbReference type="Rhea" id="RHEA:53169"/>
    </physiologicalReaction>
</comment>
<evidence type="ECO:0000256" key="8">
    <source>
        <dbReference type="ARBA" id="ARBA00036083"/>
    </source>
</evidence>
<proteinExistence type="inferred from homology"/>
<dbReference type="CDD" id="cd08612">
    <property type="entry name" value="GDPD_GDE4"/>
    <property type="match status" value="1"/>
</dbReference>
<comment type="subcellular location">
    <subcellularLocation>
        <location evidence="1">Membrane</location>
    </subcellularLocation>
</comment>
<dbReference type="AlphaFoldDB" id="A0ABD1KRM5"/>
<evidence type="ECO:0000256" key="1">
    <source>
        <dbReference type="ARBA" id="ARBA00004370"/>
    </source>
</evidence>
<dbReference type="PROSITE" id="PS51704">
    <property type="entry name" value="GP_PDE"/>
    <property type="match status" value="1"/>
</dbReference>
<dbReference type="Proteomes" id="UP001591681">
    <property type="component" value="Unassembled WGS sequence"/>
</dbReference>
<evidence type="ECO:0000256" key="2">
    <source>
        <dbReference type="ARBA" id="ARBA00007277"/>
    </source>
</evidence>
<evidence type="ECO:0000256" key="5">
    <source>
        <dbReference type="ARBA" id="ARBA00022989"/>
    </source>
</evidence>
<comment type="catalytic activity">
    <reaction evidence="12">
        <text>N,1-di-(9Z-octadecenoyl)-sn-glycero-3-phosphoethanolamine + H2O = N-(9Z-octadecenoyl) ethanolamine + 1-(9Z-octadecenoyl)-sn-glycero-3-phosphate + H(+)</text>
        <dbReference type="Rhea" id="RHEA:56460"/>
        <dbReference type="ChEBI" id="CHEBI:15377"/>
        <dbReference type="ChEBI" id="CHEBI:15378"/>
        <dbReference type="ChEBI" id="CHEBI:71466"/>
        <dbReference type="ChEBI" id="CHEBI:74544"/>
        <dbReference type="ChEBI" id="CHEBI:85222"/>
    </reaction>
    <physiologicalReaction direction="left-to-right" evidence="12">
        <dbReference type="Rhea" id="RHEA:56461"/>
    </physiologicalReaction>
</comment>
<keyword evidence="16" id="KW-1185">Reference proteome</keyword>
<dbReference type="GO" id="GO:0005737">
    <property type="term" value="C:cytoplasm"/>
    <property type="evidence" value="ECO:0007669"/>
    <property type="project" value="UniProtKB-ARBA"/>
</dbReference>
<comment type="catalytic activity">
    <reaction evidence="8">
        <text>1-O-hexadecyl-sn-glycero-3-phosphocholine + H2O = 1-O-hexadecyl-sn-glycero-3-phosphate + choline + H(+)</text>
        <dbReference type="Rhea" id="RHEA:41143"/>
        <dbReference type="ChEBI" id="CHEBI:15354"/>
        <dbReference type="ChEBI" id="CHEBI:15377"/>
        <dbReference type="ChEBI" id="CHEBI:15378"/>
        <dbReference type="ChEBI" id="CHEBI:64496"/>
        <dbReference type="ChEBI" id="CHEBI:77580"/>
    </reaction>
    <physiologicalReaction direction="left-to-right" evidence="8">
        <dbReference type="Rhea" id="RHEA:41144"/>
    </physiologicalReaction>
</comment>
<keyword evidence="7 13" id="KW-0472">Membrane</keyword>
<dbReference type="GO" id="GO:0016020">
    <property type="term" value="C:membrane"/>
    <property type="evidence" value="ECO:0007669"/>
    <property type="project" value="UniProtKB-SubCell"/>
</dbReference>
<evidence type="ECO:0000256" key="11">
    <source>
        <dbReference type="ARBA" id="ARBA00048580"/>
    </source>
</evidence>
<dbReference type="SUPFAM" id="SSF51695">
    <property type="entry name" value="PLC-like phosphodiesterases"/>
    <property type="match status" value="1"/>
</dbReference>
<dbReference type="InterPro" id="IPR017946">
    <property type="entry name" value="PLC-like_Pdiesterase_TIM-brl"/>
</dbReference>
<comment type="catalytic activity">
    <reaction evidence="9">
        <text>N-(5Z,8Z,11Z,14Z-eicosatetraenoyl)-1-(9Z-octadecenoyl)-sn-glycero-3-phosphoethanolamine + H2O = N-(5Z,8Z,11Z,14Z-eicosatetraenoyl)-ethanolamine + 1-(9Z-octadecenoyl)-sn-glycero-3-phosphate + H(+)</text>
        <dbReference type="Rhea" id="RHEA:45544"/>
        <dbReference type="ChEBI" id="CHEBI:2700"/>
        <dbReference type="ChEBI" id="CHEBI:15377"/>
        <dbReference type="ChEBI" id="CHEBI:15378"/>
        <dbReference type="ChEBI" id="CHEBI:74544"/>
        <dbReference type="ChEBI" id="CHEBI:85223"/>
    </reaction>
    <physiologicalReaction direction="left-to-right" evidence="9">
        <dbReference type="Rhea" id="RHEA:45545"/>
    </physiologicalReaction>
</comment>
<dbReference type="PROSITE" id="PS50007">
    <property type="entry name" value="PIPLC_X_DOMAIN"/>
    <property type="match status" value="1"/>
</dbReference>
<keyword evidence="5 13" id="KW-1133">Transmembrane helix</keyword>
<dbReference type="Pfam" id="PF03009">
    <property type="entry name" value="GDPD"/>
    <property type="match status" value="1"/>
</dbReference>
<comment type="caution">
    <text evidence="15">The sequence shown here is derived from an EMBL/GenBank/DDBJ whole genome shotgun (WGS) entry which is preliminary data.</text>
</comment>
<dbReference type="InterPro" id="IPR030395">
    <property type="entry name" value="GP_PDE_dom"/>
</dbReference>